<name>A0ABQ7BJX3_BRACR</name>
<evidence type="ECO:0000313" key="1">
    <source>
        <dbReference type="EMBL" id="KAF3532481.1"/>
    </source>
</evidence>
<protein>
    <submittedName>
        <fullName evidence="1">Uncharacterized protein</fullName>
    </submittedName>
</protein>
<reference evidence="1 2" key="1">
    <citation type="journal article" date="2020" name="BMC Genomics">
        <title>Intraspecific diversification of the crop wild relative Brassica cretica Lam. using demographic model selection.</title>
        <authorList>
            <person name="Kioukis A."/>
            <person name="Michalopoulou V.A."/>
            <person name="Briers L."/>
            <person name="Pirintsos S."/>
            <person name="Studholme D.J."/>
            <person name="Pavlidis P."/>
            <person name="Sarris P.F."/>
        </authorList>
    </citation>
    <scope>NUCLEOTIDE SEQUENCE [LARGE SCALE GENOMIC DNA]</scope>
    <source>
        <strain evidence="2">cv. PFS-1207/04</strain>
    </source>
</reference>
<gene>
    <name evidence="1" type="ORF">DY000_02037068</name>
</gene>
<dbReference type="EMBL" id="QGKV02001507">
    <property type="protein sequence ID" value="KAF3532481.1"/>
    <property type="molecule type" value="Genomic_DNA"/>
</dbReference>
<sequence>MMLVLIRSVATLNEVGRLRELHWTSSSHGLRELRPNEINPFARPNMLWFEAAFAWDGIVPYVVMTPEERQIQCTNNGKERERFKGMEGNP</sequence>
<accession>A0ABQ7BJX3</accession>
<organism evidence="1 2">
    <name type="scientific">Brassica cretica</name>
    <name type="common">Mustard</name>
    <dbReference type="NCBI Taxonomy" id="69181"/>
    <lineage>
        <taxon>Eukaryota</taxon>
        <taxon>Viridiplantae</taxon>
        <taxon>Streptophyta</taxon>
        <taxon>Embryophyta</taxon>
        <taxon>Tracheophyta</taxon>
        <taxon>Spermatophyta</taxon>
        <taxon>Magnoliopsida</taxon>
        <taxon>eudicotyledons</taxon>
        <taxon>Gunneridae</taxon>
        <taxon>Pentapetalae</taxon>
        <taxon>rosids</taxon>
        <taxon>malvids</taxon>
        <taxon>Brassicales</taxon>
        <taxon>Brassicaceae</taxon>
        <taxon>Brassiceae</taxon>
        <taxon>Brassica</taxon>
    </lineage>
</organism>
<dbReference type="Proteomes" id="UP000266723">
    <property type="component" value="Unassembled WGS sequence"/>
</dbReference>
<comment type="caution">
    <text evidence="1">The sequence shown here is derived from an EMBL/GenBank/DDBJ whole genome shotgun (WGS) entry which is preliminary data.</text>
</comment>
<proteinExistence type="predicted"/>
<keyword evidence="2" id="KW-1185">Reference proteome</keyword>
<evidence type="ECO:0000313" key="2">
    <source>
        <dbReference type="Proteomes" id="UP000266723"/>
    </source>
</evidence>